<feature type="compositionally biased region" description="Polar residues" evidence="1">
    <location>
        <begin position="7"/>
        <end position="21"/>
    </location>
</feature>
<dbReference type="Proteomes" id="UP000290289">
    <property type="component" value="Chromosome 16"/>
</dbReference>
<sequence length="21" mass="2288">MLLPLSRLTSESLQNSKPVSS</sequence>
<feature type="region of interest" description="Disordered" evidence="1">
    <location>
        <begin position="1"/>
        <end position="21"/>
    </location>
</feature>
<comment type="caution">
    <text evidence="2">The sequence shown here is derived from an EMBL/GenBank/DDBJ whole genome shotgun (WGS) entry which is preliminary data.</text>
</comment>
<reference evidence="2 3" key="1">
    <citation type="submission" date="2018-10" db="EMBL/GenBank/DDBJ databases">
        <title>A high-quality apple genome assembly.</title>
        <authorList>
            <person name="Hu J."/>
        </authorList>
    </citation>
    <scope>NUCLEOTIDE SEQUENCE [LARGE SCALE GENOMIC DNA]</scope>
    <source>
        <strain evidence="3">cv. HFTH1</strain>
        <tissue evidence="2">Young leaf</tissue>
    </source>
</reference>
<evidence type="ECO:0000256" key="1">
    <source>
        <dbReference type="SAM" id="MobiDB-lite"/>
    </source>
</evidence>
<evidence type="ECO:0000313" key="3">
    <source>
        <dbReference type="Proteomes" id="UP000290289"/>
    </source>
</evidence>
<dbReference type="EMBL" id="RDQH01000342">
    <property type="protein sequence ID" value="RXH71709.1"/>
    <property type="molecule type" value="Genomic_DNA"/>
</dbReference>
<keyword evidence="3" id="KW-1185">Reference proteome</keyword>
<organism evidence="2 3">
    <name type="scientific">Malus domestica</name>
    <name type="common">Apple</name>
    <name type="synonym">Pyrus malus</name>
    <dbReference type="NCBI Taxonomy" id="3750"/>
    <lineage>
        <taxon>Eukaryota</taxon>
        <taxon>Viridiplantae</taxon>
        <taxon>Streptophyta</taxon>
        <taxon>Embryophyta</taxon>
        <taxon>Tracheophyta</taxon>
        <taxon>Spermatophyta</taxon>
        <taxon>Magnoliopsida</taxon>
        <taxon>eudicotyledons</taxon>
        <taxon>Gunneridae</taxon>
        <taxon>Pentapetalae</taxon>
        <taxon>rosids</taxon>
        <taxon>fabids</taxon>
        <taxon>Rosales</taxon>
        <taxon>Rosaceae</taxon>
        <taxon>Amygdaloideae</taxon>
        <taxon>Maleae</taxon>
        <taxon>Malus</taxon>
    </lineage>
</organism>
<gene>
    <name evidence="2" type="ORF">DVH24_025210</name>
</gene>
<dbReference type="AlphaFoldDB" id="A0A498HLB4"/>
<evidence type="ECO:0000313" key="2">
    <source>
        <dbReference type="EMBL" id="RXH71709.1"/>
    </source>
</evidence>
<name>A0A498HLB4_MALDO</name>
<proteinExistence type="predicted"/>
<protein>
    <submittedName>
        <fullName evidence="2">Uncharacterized protein</fullName>
    </submittedName>
</protein>
<accession>A0A498HLB4</accession>